<dbReference type="SUPFAM" id="SSF50985">
    <property type="entry name" value="RCC1/BLIP-II"/>
    <property type="match status" value="1"/>
</dbReference>
<keyword evidence="4" id="KW-1185">Reference proteome</keyword>
<dbReference type="RefSeq" id="WP_166291565.1">
    <property type="nucleotide sequence ID" value="NZ_CP049863.1"/>
</dbReference>
<reference evidence="3 4" key="1">
    <citation type="submission" date="2020-03" db="EMBL/GenBank/DDBJ databases">
        <title>Leucobacter sp. nov., isolated from beetles.</title>
        <authorList>
            <person name="Hyun D.-W."/>
            <person name="Bae J.-W."/>
        </authorList>
    </citation>
    <scope>NUCLEOTIDE SEQUENCE [LARGE SCALE GENOMIC DNA]</scope>
    <source>
        <strain evidence="3 4">HDW9C</strain>
    </source>
</reference>
<dbReference type="AlphaFoldDB" id="A0A6G7XGE6"/>
<dbReference type="Pfam" id="PF00415">
    <property type="entry name" value="RCC1"/>
    <property type="match status" value="2"/>
</dbReference>
<evidence type="ECO:0000256" key="1">
    <source>
        <dbReference type="SAM" id="MobiDB-lite"/>
    </source>
</evidence>
<feature type="compositionally biased region" description="Acidic residues" evidence="1">
    <location>
        <begin position="103"/>
        <end position="120"/>
    </location>
</feature>
<dbReference type="EMBL" id="CP049863">
    <property type="protein sequence ID" value="QIK63448.1"/>
    <property type="molecule type" value="Genomic_DNA"/>
</dbReference>
<protein>
    <recommendedName>
        <fullName evidence="5">Regulator of chromosome condensation (RCC1) repeat-containing protein</fullName>
    </recommendedName>
</protein>
<dbReference type="GO" id="GO:0005085">
    <property type="term" value="F:guanyl-nucleotide exchange factor activity"/>
    <property type="evidence" value="ECO:0007669"/>
    <property type="project" value="TreeGrafter"/>
</dbReference>
<dbReference type="PROSITE" id="PS50012">
    <property type="entry name" value="RCC1_3"/>
    <property type="match status" value="2"/>
</dbReference>
<feature type="region of interest" description="Disordered" evidence="1">
    <location>
        <begin position="38"/>
        <end position="143"/>
    </location>
</feature>
<evidence type="ECO:0000313" key="3">
    <source>
        <dbReference type="EMBL" id="QIK63448.1"/>
    </source>
</evidence>
<feature type="chain" id="PRO_5026172307" description="Regulator of chromosome condensation (RCC1) repeat-containing protein" evidence="2">
    <location>
        <begin position="30"/>
        <end position="374"/>
    </location>
</feature>
<dbReference type="PANTHER" id="PTHR45982:SF1">
    <property type="entry name" value="REGULATOR OF CHROMOSOME CONDENSATION"/>
    <property type="match status" value="1"/>
</dbReference>
<evidence type="ECO:0000256" key="2">
    <source>
        <dbReference type="SAM" id="SignalP"/>
    </source>
</evidence>
<organism evidence="3 4">
    <name type="scientific">Leucobacter viscericola</name>
    <dbReference type="NCBI Taxonomy" id="2714935"/>
    <lineage>
        <taxon>Bacteria</taxon>
        <taxon>Bacillati</taxon>
        <taxon>Actinomycetota</taxon>
        <taxon>Actinomycetes</taxon>
        <taxon>Micrococcales</taxon>
        <taxon>Microbacteriaceae</taxon>
        <taxon>Leucobacter</taxon>
    </lineage>
</organism>
<dbReference type="PROSITE" id="PS00626">
    <property type="entry name" value="RCC1_2"/>
    <property type="match status" value="1"/>
</dbReference>
<name>A0A6G7XGE6_9MICO</name>
<dbReference type="GO" id="GO:0005737">
    <property type="term" value="C:cytoplasm"/>
    <property type="evidence" value="ECO:0007669"/>
    <property type="project" value="TreeGrafter"/>
</dbReference>
<dbReference type="Proteomes" id="UP000502677">
    <property type="component" value="Chromosome"/>
</dbReference>
<gene>
    <name evidence="3" type="ORF">G7068_09730</name>
</gene>
<accession>A0A6G7XGE6</accession>
<sequence length="374" mass="38269">MNGISSKAWRKRVLATIVSATLAVGIVGADVSAAIAQVPEPSPNPQTAVVDEGPNAAENGEGAKDEAPATEGGNAGEASKSGEPGGDTALAKETTPEGAEAAVENDDAAAEDQATADDPDLLTLEPYTPDELKTDPSKPSVVNRATGTCPVVTQEFGFGKGSSYSTSDRPEGTVLGYNGVPTDLGTANQHFVYYPLPDTSTEVEYPTGFQETVSLSKYTNGDAGDFGLAIDANGAVWAWGGNRYGQLGNGTSGNTNSYSASPARVSTLPAGVQFVQVSAGSGHALALTKDGDIYAWGSINNYGQLGQGNTTTISGGQSRALKINVPGVKFKQISGGWDYSLAVDTLGNAWAWGKNNNGATAGVGTGALRPRFRV</sequence>
<keyword evidence="2" id="KW-0732">Signal</keyword>
<evidence type="ECO:0008006" key="5">
    <source>
        <dbReference type="Google" id="ProtNLM"/>
    </source>
</evidence>
<evidence type="ECO:0000313" key="4">
    <source>
        <dbReference type="Proteomes" id="UP000502677"/>
    </source>
</evidence>
<dbReference type="InterPro" id="IPR000408">
    <property type="entry name" value="Reg_chr_condens"/>
</dbReference>
<dbReference type="KEGG" id="lvi:G7068_09730"/>
<proteinExistence type="predicted"/>
<feature type="signal peptide" evidence="2">
    <location>
        <begin position="1"/>
        <end position="29"/>
    </location>
</feature>
<dbReference type="PANTHER" id="PTHR45982">
    <property type="entry name" value="REGULATOR OF CHROMOSOME CONDENSATION"/>
    <property type="match status" value="1"/>
</dbReference>
<dbReference type="InterPro" id="IPR009091">
    <property type="entry name" value="RCC1/BLIP-II"/>
</dbReference>
<dbReference type="Gene3D" id="2.130.10.30">
    <property type="entry name" value="Regulator of chromosome condensation 1/beta-lactamase-inhibitor protein II"/>
    <property type="match status" value="1"/>
</dbReference>
<dbReference type="InterPro" id="IPR051553">
    <property type="entry name" value="Ran_GTPase-activating"/>
</dbReference>